<feature type="compositionally biased region" description="Polar residues" evidence="1">
    <location>
        <begin position="233"/>
        <end position="244"/>
    </location>
</feature>
<dbReference type="PANTHER" id="PTHR47843">
    <property type="entry name" value="BTB DOMAIN-CONTAINING PROTEIN-RELATED"/>
    <property type="match status" value="1"/>
</dbReference>
<comment type="caution">
    <text evidence="3">The sequence shown here is derived from an EMBL/GenBank/DDBJ whole genome shotgun (WGS) entry which is preliminary data.</text>
</comment>
<evidence type="ECO:0000256" key="1">
    <source>
        <dbReference type="SAM" id="MobiDB-lite"/>
    </source>
</evidence>
<dbReference type="Gene3D" id="3.30.710.10">
    <property type="entry name" value="Potassium Channel Kv1.1, Chain A"/>
    <property type="match status" value="1"/>
</dbReference>
<dbReference type="PANTHER" id="PTHR47843:SF2">
    <property type="entry name" value="BTB DOMAIN-CONTAINING PROTEIN"/>
    <property type="match status" value="1"/>
</dbReference>
<dbReference type="Pfam" id="PF00651">
    <property type="entry name" value="BTB"/>
    <property type="match status" value="1"/>
</dbReference>
<organism evidence="3 4">
    <name type="scientific">Oculimacula yallundae</name>
    <dbReference type="NCBI Taxonomy" id="86028"/>
    <lineage>
        <taxon>Eukaryota</taxon>
        <taxon>Fungi</taxon>
        <taxon>Dikarya</taxon>
        <taxon>Ascomycota</taxon>
        <taxon>Pezizomycotina</taxon>
        <taxon>Leotiomycetes</taxon>
        <taxon>Helotiales</taxon>
        <taxon>Ploettnerulaceae</taxon>
        <taxon>Oculimacula</taxon>
    </lineage>
</organism>
<evidence type="ECO:0000259" key="2">
    <source>
        <dbReference type="PROSITE" id="PS50097"/>
    </source>
</evidence>
<dbReference type="CDD" id="cd18186">
    <property type="entry name" value="BTB_POZ_ZBTB_KLHL-like"/>
    <property type="match status" value="1"/>
</dbReference>
<dbReference type="InterPro" id="IPR011333">
    <property type="entry name" value="SKP1/BTB/POZ_sf"/>
</dbReference>
<feature type="region of interest" description="Disordered" evidence="1">
    <location>
        <begin position="232"/>
        <end position="252"/>
    </location>
</feature>
<name>A0ABR4C289_9HELO</name>
<dbReference type="SUPFAM" id="SSF54695">
    <property type="entry name" value="POZ domain"/>
    <property type="match status" value="1"/>
</dbReference>
<reference evidence="3 4" key="1">
    <citation type="journal article" date="2024" name="Commun. Biol.">
        <title>Comparative genomic analysis of thermophilic fungi reveals convergent evolutionary adaptations and gene losses.</title>
        <authorList>
            <person name="Steindorff A.S."/>
            <person name="Aguilar-Pontes M.V."/>
            <person name="Robinson A.J."/>
            <person name="Andreopoulos B."/>
            <person name="LaButti K."/>
            <person name="Kuo A."/>
            <person name="Mondo S."/>
            <person name="Riley R."/>
            <person name="Otillar R."/>
            <person name="Haridas S."/>
            <person name="Lipzen A."/>
            <person name="Grimwood J."/>
            <person name="Schmutz J."/>
            <person name="Clum A."/>
            <person name="Reid I.D."/>
            <person name="Moisan M.C."/>
            <person name="Butler G."/>
            <person name="Nguyen T.T.M."/>
            <person name="Dewar K."/>
            <person name="Conant G."/>
            <person name="Drula E."/>
            <person name="Henrissat B."/>
            <person name="Hansel C."/>
            <person name="Singer S."/>
            <person name="Hutchinson M.I."/>
            <person name="de Vries R.P."/>
            <person name="Natvig D.O."/>
            <person name="Powell A.J."/>
            <person name="Tsang A."/>
            <person name="Grigoriev I.V."/>
        </authorList>
    </citation>
    <scope>NUCLEOTIDE SEQUENCE [LARGE SCALE GENOMIC DNA]</scope>
    <source>
        <strain evidence="3 4">CBS 494.80</strain>
    </source>
</reference>
<evidence type="ECO:0000313" key="3">
    <source>
        <dbReference type="EMBL" id="KAL2063662.1"/>
    </source>
</evidence>
<dbReference type="EMBL" id="JAZHXI010000015">
    <property type="protein sequence ID" value="KAL2063662.1"/>
    <property type="molecule type" value="Genomic_DNA"/>
</dbReference>
<protein>
    <recommendedName>
        <fullName evidence="2">BTB domain-containing protein</fullName>
    </recommendedName>
</protein>
<keyword evidence="4" id="KW-1185">Reference proteome</keyword>
<sequence length="426" mass="48205">MRLGLHQHLGAEMPQLSKYYPRPVKNGSWARTLPYDGPCFWPATSPSAPSYLQKLDSPIVTICVGPDSKIFQIHKEMLVQSAHYFSSMFSGNFSESATNSASFPDDDSAAFELLIQWCYTGKLPSLTRQAENTALDSEVTKLCSLRLRLCSLAEKYGMLLLHNLAVDSIMEYLGPGREHGSGTDNDMRLEWKVFEEWCLYVYEHSCDGSPLRKFITYYLNFAIRAQRNEVKNTRPSFSQNQMQTETEETHSSGYSIDKLSTLANDIPDLTKDLFALMRTQTFVPPYITPPWESDPCDFHLHMPHSNSRSSISVQCPMSLLPAIRPWNDPTAKVQYYLQAFSLQGTRICYPSQVMQDFGVNRLDIFEAVAELVKNRVAVYVGDGRNFKLALPEGEEKEMVDTEMHTEVVVIESEDEAVGNLHSAEVS</sequence>
<dbReference type="InterPro" id="IPR000210">
    <property type="entry name" value="BTB/POZ_dom"/>
</dbReference>
<proteinExistence type="predicted"/>
<accession>A0ABR4C289</accession>
<evidence type="ECO:0000313" key="4">
    <source>
        <dbReference type="Proteomes" id="UP001595075"/>
    </source>
</evidence>
<feature type="domain" description="BTB" evidence="2">
    <location>
        <begin position="60"/>
        <end position="123"/>
    </location>
</feature>
<gene>
    <name evidence="3" type="ORF">VTL71DRAFT_5467</name>
</gene>
<dbReference type="Proteomes" id="UP001595075">
    <property type="component" value="Unassembled WGS sequence"/>
</dbReference>
<dbReference type="PROSITE" id="PS50097">
    <property type="entry name" value="BTB"/>
    <property type="match status" value="1"/>
</dbReference>
<dbReference type="SMART" id="SM00225">
    <property type="entry name" value="BTB"/>
    <property type="match status" value="1"/>
</dbReference>